<dbReference type="GO" id="GO:0008270">
    <property type="term" value="F:zinc ion binding"/>
    <property type="evidence" value="ECO:0007669"/>
    <property type="project" value="UniProtKB-KW"/>
</dbReference>
<dbReference type="InterPro" id="IPR013083">
    <property type="entry name" value="Znf_RING/FYVE/PHD"/>
</dbReference>
<keyword evidence="2 4" id="KW-0863">Zinc-finger</keyword>
<dbReference type="EMBL" id="KN839848">
    <property type="protein sequence ID" value="KIJ64114.1"/>
    <property type="molecule type" value="Genomic_DNA"/>
</dbReference>
<feature type="domain" description="RING-type" evidence="5">
    <location>
        <begin position="404"/>
        <end position="443"/>
    </location>
</feature>
<evidence type="ECO:0000259" key="5">
    <source>
        <dbReference type="PROSITE" id="PS50089"/>
    </source>
</evidence>
<dbReference type="PROSITE" id="PS00518">
    <property type="entry name" value="ZF_RING_1"/>
    <property type="match status" value="1"/>
</dbReference>
<proteinExistence type="predicted"/>
<keyword evidence="8" id="KW-1185">Reference proteome</keyword>
<keyword evidence="1" id="KW-0479">Metal-binding</keyword>
<evidence type="ECO:0000256" key="2">
    <source>
        <dbReference type="ARBA" id="ARBA00022771"/>
    </source>
</evidence>
<evidence type="ECO:0000259" key="6">
    <source>
        <dbReference type="PROSITE" id="PS51382"/>
    </source>
</evidence>
<dbReference type="AlphaFoldDB" id="A0A0C9VF06"/>
<gene>
    <name evidence="7" type="ORF">HYDPIDRAFT_175802</name>
</gene>
<dbReference type="OrthoDB" id="5588846at2759"/>
<name>A0A0C9VF06_9AGAM</name>
<dbReference type="PANTHER" id="PTHR23327">
    <property type="entry name" value="RING FINGER PROTEIN 127"/>
    <property type="match status" value="1"/>
</dbReference>
<evidence type="ECO:0000313" key="8">
    <source>
        <dbReference type="Proteomes" id="UP000053820"/>
    </source>
</evidence>
<dbReference type="InterPro" id="IPR001841">
    <property type="entry name" value="Znf_RING"/>
</dbReference>
<dbReference type="Pfam" id="PF03105">
    <property type="entry name" value="SPX"/>
    <property type="match status" value="1"/>
</dbReference>
<dbReference type="SMART" id="SM00184">
    <property type="entry name" value="RING"/>
    <property type="match status" value="1"/>
</dbReference>
<dbReference type="SUPFAM" id="SSF57850">
    <property type="entry name" value="RING/U-box"/>
    <property type="match status" value="1"/>
</dbReference>
<dbReference type="Proteomes" id="UP000053820">
    <property type="component" value="Unassembled WGS sequence"/>
</dbReference>
<keyword evidence="3" id="KW-0862">Zinc</keyword>
<organism evidence="7 8">
    <name type="scientific">Hydnomerulius pinastri MD-312</name>
    <dbReference type="NCBI Taxonomy" id="994086"/>
    <lineage>
        <taxon>Eukaryota</taxon>
        <taxon>Fungi</taxon>
        <taxon>Dikarya</taxon>
        <taxon>Basidiomycota</taxon>
        <taxon>Agaricomycotina</taxon>
        <taxon>Agaricomycetes</taxon>
        <taxon>Agaricomycetidae</taxon>
        <taxon>Boletales</taxon>
        <taxon>Boletales incertae sedis</taxon>
        <taxon>Leucogyrophana</taxon>
    </lineage>
</organism>
<evidence type="ECO:0000256" key="3">
    <source>
        <dbReference type="ARBA" id="ARBA00022833"/>
    </source>
</evidence>
<dbReference type="InterPro" id="IPR004331">
    <property type="entry name" value="SPX_dom"/>
</dbReference>
<evidence type="ECO:0000256" key="4">
    <source>
        <dbReference type="PROSITE-ProRule" id="PRU00175"/>
    </source>
</evidence>
<reference evidence="7 8" key="1">
    <citation type="submission" date="2014-04" db="EMBL/GenBank/DDBJ databases">
        <title>Evolutionary Origins and Diversification of the Mycorrhizal Mutualists.</title>
        <authorList>
            <consortium name="DOE Joint Genome Institute"/>
            <consortium name="Mycorrhizal Genomics Consortium"/>
            <person name="Kohler A."/>
            <person name="Kuo A."/>
            <person name="Nagy L.G."/>
            <person name="Floudas D."/>
            <person name="Copeland A."/>
            <person name="Barry K.W."/>
            <person name="Cichocki N."/>
            <person name="Veneault-Fourrey C."/>
            <person name="LaButti K."/>
            <person name="Lindquist E.A."/>
            <person name="Lipzen A."/>
            <person name="Lundell T."/>
            <person name="Morin E."/>
            <person name="Murat C."/>
            <person name="Riley R."/>
            <person name="Ohm R."/>
            <person name="Sun H."/>
            <person name="Tunlid A."/>
            <person name="Henrissat B."/>
            <person name="Grigoriev I.V."/>
            <person name="Hibbett D.S."/>
            <person name="Martin F."/>
        </authorList>
    </citation>
    <scope>NUCLEOTIDE SEQUENCE [LARGE SCALE GENOMIC DNA]</scope>
    <source>
        <strain evidence="7 8">MD-312</strain>
    </source>
</reference>
<dbReference type="Pfam" id="PF13920">
    <property type="entry name" value="zf-C3HC4_3"/>
    <property type="match status" value="1"/>
</dbReference>
<dbReference type="HOGENOM" id="CLU_017137_2_1_1"/>
<evidence type="ECO:0000313" key="7">
    <source>
        <dbReference type="EMBL" id="KIJ64114.1"/>
    </source>
</evidence>
<evidence type="ECO:0008006" key="9">
    <source>
        <dbReference type="Google" id="ProtNLM"/>
    </source>
</evidence>
<protein>
    <recommendedName>
        <fullName evidence="9">RING-14 protein</fullName>
    </recommendedName>
</protein>
<accession>A0A0C9VF06</accession>
<dbReference type="PANTHER" id="PTHR23327:SF51">
    <property type="entry name" value="TRANSCRIPTIONAL REGULATOR OF YEAST FORM ADHERENCE 3"/>
    <property type="match status" value="1"/>
</dbReference>
<feature type="domain" description="SPX" evidence="6">
    <location>
        <begin position="1"/>
        <end position="356"/>
    </location>
</feature>
<evidence type="ECO:0000256" key="1">
    <source>
        <dbReference type="ARBA" id="ARBA00022723"/>
    </source>
</evidence>
<dbReference type="InterPro" id="IPR017907">
    <property type="entry name" value="Znf_RING_CS"/>
</dbReference>
<dbReference type="PROSITE" id="PS50089">
    <property type="entry name" value="ZF_RING_2"/>
    <property type="match status" value="1"/>
</dbReference>
<dbReference type="PROSITE" id="PS51382">
    <property type="entry name" value="SPX"/>
    <property type="match status" value="1"/>
</dbReference>
<dbReference type="Gene3D" id="3.30.40.10">
    <property type="entry name" value="Zinc/RING finger domain, C3HC4 (zinc finger)"/>
    <property type="match status" value="1"/>
</dbReference>
<sequence>MHFSKTYSQLLLTLPPELRDNAIEYRQLKKLINQVVNELDSLGLSPSVLQQLLEHGETVDGSTRLEKIDGKWTAAISNVKEGQDDSHKPIVVYEIASKSTYLEPRLRLSFKHPHDSSQSDVSFTAKPSSPEDLQTVSGSILHALQLHSVAFENEALTSHDISRETDATQELIIPLRSDTAFFQLLTSALSSLSGHFNALHVNFNSTLTALATSISSAARPASSSDPKSFSAYSLAASNASTLRPSSGGKSDLYTWREVFQLYVEAEVFEGVGETSRGERSVEEAERRLKLFVGRIEDKKRTLKLTGSKEALDVFLKINLFILDIKKFQFANAEATRKILKKHTKRTALPIPPHLLSNWNGPLPESSSSDLALIPQPPSTLPRLLVQAIGETLLPVVPHIDDYACLICTSIAFKPIRLSCTHLFCVRCLVKLQKRGKASCPMCRAPTVLKADRTNVDYALLNFMSDWFPRESRAKLRANEREAAQEELEELGLSGSQGCSIM</sequence>